<gene>
    <name evidence="1" type="ORF">Taro_044478</name>
</gene>
<organism evidence="1 2">
    <name type="scientific">Colocasia esculenta</name>
    <name type="common">Wild taro</name>
    <name type="synonym">Arum esculentum</name>
    <dbReference type="NCBI Taxonomy" id="4460"/>
    <lineage>
        <taxon>Eukaryota</taxon>
        <taxon>Viridiplantae</taxon>
        <taxon>Streptophyta</taxon>
        <taxon>Embryophyta</taxon>
        <taxon>Tracheophyta</taxon>
        <taxon>Spermatophyta</taxon>
        <taxon>Magnoliopsida</taxon>
        <taxon>Liliopsida</taxon>
        <taxon>Araceae</taxon>
        <taxon>Aroideae</taxon>
        <taxon>Colocasieae</taxon>
        <taxon>Colocasia</taxon>
    </lineage>
</organism>
<sequence length="203" mass="23029">MGVTAKPLPAAVLNLALFCLRRLGTPHTASAIVVNLVILGGGADALRNSSLLWKLEQIERTRAAFDIALTVHRKIQEKDIEVGRTLGNRILRWLEPMKPSAEMHCSPVRPVANNLLKQIGSSVRASISQRPNVNKFMDRSFRHHLFATSWNRRPTSFPTISMMMQPIRPVGMGIQYWHLSNFAPSRFEGVFRKDIVQWMHRVN</sequence>
<name>A0A843WUQ1_COLES</name>
<comment type="caution">
    <text evidence="1">The sequence shown here is derived from an EMBL/GenBank/DDBJ whole genome shotgun (WGS) entry which is preliminary data.</text>
</comment>
<keyword evidence="2" id="KW-1185">Reference proteome</keyword>
<dbReference type="Proteomes" id="UP000652761">
    <property type="component" value="Unassembled WGS sequence"/>
</dbReference>
<protein>
    <submittedName>
        <fullName evidence="1">Uncharacterized protein</fullName>
    </submittedName>
</protein>
<dbReference type="OrthoDB" id="2018352at2759"/>
<evidence type="ECO:0000313" key="2">
    <source>
        <dbReference type="Proteomes" id="UP000652761"/>
    </source>
</evidence>
<reference evidence="1" key="1">
    <citation type="submission" date="2017-07" db="EMBL/GenBank/DDBJ databases">
        <title>Taro Niue Genome Assembly and Annotation.</title>
        <authorList>
            <person name="Atibalentja N."/>
            <person name="Keating K."/>
            <person name="Fields C.J."/>
        </authorList>
    </citation>
    <scope>NUCLEOTIDE SEQUENCE</scope>
    <source>
        <strain evidence="1">Niue_2</strain>
        <tissue evidence="1">Leaf</tissue>
    </source>
</reference>
<proteinExistence type="predicted"/>
<dbReference type="PANTHER" id="PTHR35998">
    <property type="entry name" value="OS02G0127900 PROTEIN"/>
    <property type="match status" value="1"/>
</dbReference>
<dbReference type="AlphaFoldDB" id="A0A843WUQ1"/>
<dbReference type="PANTHER" id="PTHR35998:SF1">
    <property type="entry name" value="OS02G0127900 PROTEIN"/>
    <property type="match status" value="1"/>
</dbReference>
<evidence type="ECO:0000313" key="1">
    <source>
        <dbReference type="EMBL" id="MQM11576.1"/>
    </source>
</evidence>
<accession>A0A843WUQ1</accession>
<dbReference type="EMBL" id="NMUH01005018">
    <property type="protein sequence ID" value="MQM11576.1"/>
    <property type="molecule type" value="Genomic_DNA"/>
</dbReference>